<gene>
    <name evidence="2" type="ORF">EUA06_14915</name>
</gene>
<dbReference type="GO" id="GO:0008610">
    <property type="term" value="P:lipid biosynthetic process"/>
    <property type="evidence" value="ECO:0007669"/>
    <property type="project" value="UniProtKB-ARBA"/>
</dbReference>
<accession>A0A4Q2RM32</accession>
<sequence length="369" mass="41851">MTAFLQHAPVTRERGYDDLTEAEFDEIGRTLDALREGVMASRGADDAAYVRRLIAVQRCLEVGGRVVLLGSRHRGAWWLGTTALALSKILDNMEIGHNVLHGQWDWMRDPRIHSSTWEWDHASAPEQWKRAHNDRHHANTNVLGKDNDLGYGIMRVDEGQEWQPRHLAQPLLNVVNALIFEYGIAMYDLDLGDTLRTKRGFSEKQRAEMRTTARRVGRSALRDYALHPLLSAVTGSARTTMTANLVANLTRNVWSHSVIMCGHFPEGVATFEVAEVDEAETRGRWYVRQMLGSADISGPWLMHLLCGNLSHQVEHHVFPDMPSNRYAQVAGPVRELFERHGLPYNSRPLLRQVASAWHKVLRLSLPPRA</sequence>
<dbReference type="InterPro" id="IPR012171">
    <property type="entry name" value="Fatty_acid_desaturase"/>
</dbReference>
<dbReference type="Proteomes" id="UP000291838">
    <property type="component" value="Unassembled WGS sequence"/>
</dbReference>
<dbReference type="PANTHER" id="PTHR19353:SF19">
    <property type="entry name" value="DELTA(5) FATTY ACID DESATURASE C-RELATED"/>
    <property type="match status" value="1"/>
</dbReference>
<evidence type="ECO:0000259" key="1">
    <source>
        <dbReference type="Pfam" id="PF00487"/>
    </source>
</evidence>
<dbReference type="EMBL" id="SDWS01000006">
    <property type="protein sequence ID" value="RYB89870.1"/>
    <property type="molecule type" value="Genomic_DNA"/>
</dbReference>
<dbReference type="PANTHER" id="PTHR19353">
    <property type="entry name" value="FATTY ACID DESATURASE 2"/>
    <property type="match status" value="1"/>
</dbReference>
<dbReference type="CDD" id="cd03506">
    <property type="entry name" value="Delta6-FADS-like"/>
    <property type="match status" value="1"/>
</dbReference>
<keyword evidence="3" id="KW-1185">Reference proteome</keyword>
<dbReference type="InterPro" id="IPR005804">
    <property type="entry name" value="FA_desaturase_dom"/>
</dbReference>
<evidence type="ECO:0000313" key="3">
    <source>
        <dbReference type="Proteomes" id="UP000291838"/>
    </source>
</evidence>
<feature type="domain" description="Fatty acid desaturase" evidence="1">
    <location>
        <begin position="77"/>
        <end position="347"/>
    </location>
</feature>
<dbReference type="RefSeq" id="WP_129477156.1">
    <property type="nucleotide sequence ID" value="NZ_SDWS01000006.1"/>
</dbReference>
<proteinExistence type="predicted"/>
<dbReference type="GO" id="GO:0016020">
    <property type="term" value="C:membrane"/>
    <property type="evidence" value="ECO:0007669"/>
    <property type="project" value="TreeGrafter"/>
</dbReference>
<organism evidence="2 3">
    <name type="scientific">Nocardioides glacieisoli</name>
    <dbReference type="NCBI Taxonomy" id="1168730"/>
    <lineage>
        <taxon>Bacteria</taxon>
        <taxon>Bacillati</taxon>
        <taxon>Actinomycetota</taxon>
        <taxon>Actinomycetes</taxon>
        <taxon>Propionibacteriales</taxon>
        <taxon>Nocardioidaceae</taxon>
        <taxon>Nocardioides</taxon>
    </lineage>
</organism>
<dbReference type="OrthoDB" id="104711at2"/>
<comment type="caution">
    <text evidence="2">The sequence shown here is derived from an EMBL/GenBank/DDBJ whole genome shotgun (WGS) entry which is preliminary data.</text>
</comment>
<dbReference type="GO" id="GO:0016717">
    <property type="term" value="F:oxidoreductase activity, acting on paired donors, with oxidation of a pair of donors resulting in the reduction of molecular oxygen to two molecules of water"/>
    <property type="evidence" value="ECO:0007669"/>
    <property type="project" value="TreeGrafter"/>
</dbReference>
<evidence type="ECO:0000313" key="2">
    <source>
        <dbReference type="EMBL" id="RYB89870.1"/>
    </source>
</evidence>
<reference evidence="2 3" key="1">
    <citation type="submission" date="2019-01" db="EMBL/GenBank/DDBJ databases">
        <title>Novel species of Nocardioides.</title>
        <authorList>
            <person name="Liu Q."/>
            <person name="Xin Y.-H."/>
        </authorList>
    </citation>
    <scope>NUCLEOTIDE SEQUENCE [LARGE SCALE GENOMIC DNA]</scope>
    <source>
        <strain evidence="2 3">HLT3-15</strain>
    </source>
</reference>
<protein>
    <submittedName>
        <fullName evidence="2">Acyl-CoA desaturase</fullName>
    </submittedName>
</protein>
<dbReference type="AlphaFoldDB" id="A0A4Q2RM32"/>
<name>A0A4Q2RM32_9ACTN</name>
<dbReference type="Pfam" id="PF00487">
    <property type="entry name" value="FA_desaturase"/>
    <property type="match status" value="1"/>
</dbReference>